<evidence type="ECO:0000256" key="5">
    <source>
        <dbReference type="HAMAP-Rule" id="MF_01114"/>
    </source>
</evidence>
<evidence type="ECO:0000256" key="4">
    <source>
        <dbReference type="ARBA" id="ARBA00022490"/>
    </source>
</evidence>
<dbReference type="Proteomes" id="UP000319449">
    <property type="component" value="Unassembled WGS sequence"/>
</dbReference>
<dbReference type="PANTHER" id="PTHR33602">
    <property type="entry name" value="REGULATORY PROTEIN RECX FAMILY PROTEIN"/>
    <property type="match status" value="1"/>
</dbReference>
<reference evidence="8 9" key="1">
    <citation type="submission" date="2019-07" db="EMBL/GenBank/DDBJ databases">
        <title>Genomic Encyclopedia of Archaeal and Bacterial Type Strains, Phase II (KMG-II): from individual species to whole genera.</title>
        <authorList>
            <person name="Goeker M."/>
        </authorList>
    </citation>
    <scope>NUCLEOTIDE SEQUENCE [LARGE SCALE GENOMIC DNA]</scope>
    <source>
        <strain evidence="8 9">ATCC BAA-1139</strain>
    </source>
</reference>
<feature type="domain" description="RecX first three-helical" evidence="7">
    <location>
        <begin position="5"/>
        <end position="44"/>
    </location>
</feature>
<dbReference type="InterPro" id="IPR053926">
    <property type="entry name" value="RecX_HTH_1st"/>
</dbReference>
<dbReference type="PANTHER" id="PTHR33602:SF1">
    <property type="entry name" value="REGULATORY PROTEIN RECX FAMILY PROTEIN"/>
    <property type="match status" value="1"/>
</dbReference>
<dbReference type="InterPro" id="IPR003783">
    <property type="entry name" value="Regulatory_RecX"/>
</dbReference>
<evidence type="ECO:0000256" key="1">
    <source>
        <dbReference type="ARBA" id="ARBA00004496"/>
    </source>
</evidence>
<dbReference type="GO" id="GO:0005737">
    <property type="term" value="C:cytoplasm"/>
    <property type="evidence" value="ECO:0007669"/>
    <property type="project" value="UniProtKB-SubCell"/>
</dbReference>
<dbReference type="Pfam" id="PF02631">
    <property type="entry name" value="RecX_HTH2"/>
    <property type="match status" value="1"/>
</dbReference>
<dbReference type="GO" id="GO:0006282">
    <property type="term" value="P:regulation of DNA repair"/>
    <property type="evidence" value="ECO:0007669"/>
    <property type="project" value="UniProtKB-UniRule"/>
</dbReference>
<name>A0A562VNB4_9BACT</name>
<keyword evidence="4 5" id="KW-0963">Cytoplasm</keyword>
<dbReference type="InterPro" id="IPR036388">
    <property type="entry name" value="WH-like_DNA-bd_sf"/>
</dbReference>
<proteinExistence type="inferred from homology"/>
<sequence length="153" mass="17007">MAGTAMDAALNLLARRDHSSAELSRKLAAKGFPADEIEATLSRLHGLAYLDDRRYAEQWAARAVREGTAVGPRLRLELRRRGIPPEIVEAAMAAAGEELDERQAIGELLARRFTGFDPATATPRETRRLVNWFQRRGFSLSAIFDTLRMAGDE</sequence>
<dbReference type="EMBL" id="VLLN01000008">
    <property type="protein sequence ID" value="TWJ19483.1"/>
    <property type="molecule type" value="Genomic_DNA"/>
</dbReference>
<gene>
    <name evidence="5" type="primary">recX</name>
    <name evidence="8" type="ORF">JN12_01600</name>
</gene>
<comment type="subcellular location">
    <subcellularLocation>
        <location evidence="1 5">Cytoplasm</location>
    </subcellularLocation>
</comment>
<dbReference type="HAMAP" id="MF_01114">
    <property type="entry name" value="RecX"/>
    <property type="match status" value="1"/>
</dbReference>
<evidence type="ECO:0000256" key="3">
    <source>
        <dbReference type="ARBA" id="ARBA00018111"/>
    </source>
</evidence>
<evidence type="ECO:0000256" key="2">
    <source>
        <dbReference type="ARBA" id="ARBA00009695"/>
    </source>
</evidence>
<evidence type="ECO:0000259" key="7">
    <source>
        <dbReference type="Pfam" id="PF21982"/>
    </source>
</evidence>
<comment type="caution">
    <text evidence="8">The sequence shown here is derived from an EMBL/GenBank/DDBJ whole genome shotgun (WGS) entry which is preliminary data.</text>
</comment>
<feature type="domain" description="RecX second three-helical" evidence="6">
    <location>
        <begin position="51"/>
        <end position="92"/>
    </location>
</feature>
<evidence type="ECO:0000313" key="8">
    <source>
        <dbReference type="EMBL" id="TWJ19483.1"/>
    </source>
</evidence>
<organism evidence="8 9">
    <name type="scientific">Geobacter argillaceus</name>
    <dbReference type="NCBI Taxonomy" id="345631"/>
    <lineage>
        <taxon>Bacteria</taxon>
        <taxon>Pseudomonadati</taxon>
        <taxon>Thermodesulfobacteriota</taxon>
        <taxon>Desulfuromonadia</taxon>
        <taxon>Geobacterales</taxon>
        <taxon>Geobacteraceae</taxon>
        <taxon>Geobacter</taxon>
    </lineage>
</organism>
<dbReference type="RefSeq" id="WP_145020889.1">
    <property type="nucleotide sequence ID" value="NZ_VLLN01000008.1"/>
</dbReference>
<dbReference type="AlphaFoldDB" id="A0A562VNB4"/>
<comment type="similarity">
    <text evidence="2 5">Belongs to the RecX family.</text>
</comment>
<dbReference type="Pfam" id="PF21982">
    <property type="entry name" value="RecX_HTH1"/>
    <property type="match status" value="1"/>
</dbReference>
<dbReference type="Gene3D" id="1.10.10.10">
    <property type="entry name" value="Winged helix-like DNA-binding domain superfamily/Winged helix DNA-binding domain"/>
    <property type="match status" value="2"/>
</dbReference>
<dbReference type="OrthoDB" id="9813859at2"/>
<comment type="function">
    <text evidence="5">Modulates RecA activity.</text>
</comment>
<dbReference type="InterPro" id="IPR053924">
    <property type="entry name" value="RecX_HTH_2nd"/>
</dbReference>
<accession>A0A562VNB4</accession>
<protein>
    <recommendedName>
        <fullName evidence="3 5">Regulatory protein RecX</fullName>
    </recommendedName>
</protein>
<evidence type="ECO:0000313" key="9">
    <source>
        <dbReference type="Proteomes" id="UP000319449"/>
    </source>
</evidence>
<evidence type="ECO:0000259" key="6">
    <source>
        <dbReference type="Pfam" id="PF02631"/>
    </source>
</evidence>
<keyword evidence="9" id="KW-1185">Reference proteome</keyword>